<dbReference type="GeneID" id="28975782"/>
<sequence length="132" mass="14888">RRLSTTHDSHTQHHHVDLLLGPAARRRQVQNAEGPGRGQPRRRRQPERGLLPRPAQQPRPLEGRRPGPLRRPRRQPEHSAHRRAADRGGAQARSGARRQAQQVSVTSSSPPRRTLVALYRPPRTLDAVPATQ</sequence>
<dbReference type="RefSeq" id="XP_018273988.1">
    <property type="nucleotide sequence ID" value="XM_018415334.1"/>
</dbReference>
<dbReference type="EMBL" id="KQ474073">
    <property type="protein sequence ID" value="KPV77939.1"/>
    <property type="molecule type" value="Genomic_DNA"/>
</dbReference>
<accession>A0A194SBH5</accession>
<feature type="region of interest" description="Disordered" evidence="1">
    <location>
        <begin position="1"/>
        <end position="132"/>
    </location>
</feature>
<name>A0A194SBH5_RHOGW</name>
<feature type="compositionally biased region" description="Basic and acidic residues" evidence="1">
    <location>
        <begin position="1"/>
        <end position="17"/>
    </location>
</feature>
<proteinExistence type="predicted"/>
<feature type="compositionally biased region" description="Low complexity" evidence="1">
    <location>
        <begin position="48"/>
        <end position="60"/>
    </location>
</feature>
<dbReference type="AlphaFoldDB" id="A0A194SBH5"/>
<feature type="compositionally biased region" description="Low complexity" evidence="1">
    <location>
        <begin position="87"/>
        <end position="102"/>
    </location>
</feature>
<keyword evidence="3" id="KW-1185">Reference proteome</keyword>
<organism evidence="2 3">
    <name type="scientific">Rhodotorula graminis (strain WP1)</name>
    <dbReference type="NCBI Taxonomy" id="578459"/>
    <lineage>
        <taxon>Eukaryota</taxon>
        <taxon>Fungi</taxon>
        <taxon>Dikarya</taxon>
        <taxon>Basidiomycota</taxon>
        <taxon>Pucciniomycotina</taxon>
        <taxon>Microbotryomycetes</taxon>
        <taxon>Sporidiobolales</taxon>
        <taxon>Sporidiobolaceae</taxon>
        <taxon>Rhodotorula</taxon>
    </lineage>
</organism>
<protein>
    <submittedName>
        <fullName evidence="2">Uncharacterized protein</fullName>
    </submittedName>
</protein>
<evidence type="ECO:0000313" key="2">
    <source>
        <dbReference type="EMBL" id="KPV77939.1"/>
    </source>
</evidence>
<feature type="non-terminal residue" evidence="2">
    <location>
        <position position="1"/>
    </location>
</feature>
<evidence type="ECO:0000256" key="1">
    <source>
        <dbReference type="SAM" id="MobiDB-lite"/>
    </source>
</evidence>
<dbReference type="Proteomes" id="UP000053890">
    <property type="component" value="Unassembled WGS sequence"/>
</dbReference>
<feature type="compositionally biased region" description="Basic and acidic residues" evidence="1">
    <location>
        <begin position="74"/>
        <end position="86"/>
    </location>
</feature>
<reference evidence="2 3" key="1">
    <citation type="journal article" date="2015" name="Front. Microbiol.">
        <title>Genome sequence of the plant growth promoting endophytic yeast Rhodotorula graminis WP1.</title>
        <authorList>
            <person name="Firrincieli A."/>
            <person name="Otillar R."/>
            <person name="Salamov A."/>
            <person name="Schmutz J."/>
            <person name="Khan Z."/>
            <person name="Redman R.S."/>
            <person name="Fleck N.D."/>
            <person name="Lindquist E."/>
            <person name="Grigoriev I.V."/>
            <person name="Doty S.L."/>
        </authorList>
    </citation>
    <scope>NUCLEOTIDE SEQUENCE [LARGE SCALE GENOMIC DNA]</scope>
    <source>
        <strain evidence="2 3">WP1</strain>
    </source>
</reference>
<gene>
    <name evidence="2" type="ORF">RHOBADRAFT_50465</name>
</gene>
<evidence type="ECO:0000313" key="3">
    <source>
        <dbReference type="Proteomes" id="UP000053890"/>
    </source>
</evidence>